<keyword evidence="11" id="KW-1185">Reference proteome</keyword>
<feature type="repeat" description="RCC1" evidence="5">
    <location>
        <begin position="882"/>
        <end position="950"/>
    </location>
</feature>
<evidence type="ECO:0000256" key="3">
    <source>
        <dbReference type="ARBA" id="ARBA00022737"/>
    </source>
</evidence>
<dbReference type="InterPro" id="IPR009091">
    <property type="entry name" value="RCC1/BLIP-II"/>
</dbReference>
<feature type="repeat" description="RCC1" evidence="5">
    <location>
        <begin position="951"/>
        <end position="989"/>
    </location>
</feature>
<dbReference type="GO" id="GO:0016020">
    <property type="term" value="C:membrane"/>
    <property type="evidence" value="ECO:0007669"/>
    <property type="project" value="UniProtKB-SubCell"/>
</dbReference>
<dbReference type="InterPro" id="IPR000408">
    <property type="entry name" value="Reg_chr_condens"/>
</dbReference>
<evidence type="ECO:0000259" key="9">
    <source>
        <dbReference type="SMART" id="SM00656"/>
    </source>
</evidence>
<evidence type="ECO:0000313" key="11">
    <source>
        <dbReference type="Proteomes" id="UP000467840"/>
    </source>
</evidence>
<dbReference type="InterPro" id="IPR028055">
    <property type="entry name" value="YidC/Oxa/ALB_C"/>
</dbReference>
<dbReference type="NCBIfam" id="TIGR03592">
    <property type="entry name" value="yidC_oxa1_cterm"/>
    <property type="match status" value="1"/>
</dbReference>
<dbReference type="InterPro" id="IPR058923">
    <property type="entry name" value="RCC1-like_dom"/>
</dbReference>
<evidence type="ECO:0000256" key="7">
    <source>
        <dbReference type="SAM" id="MobiDB-lite"/>
    </source>
</evidence>
<dbReference type="CDD" id="cd20070">
    <property type="entry name" value="5TM_YidC_Alb3"/>
    <property type="match status" value="1"/>
</dbReference>
<dbReference type="PROSITE" id="PS50012">
    <property type="entry name" value="RCC1_3"/>
    <property type="match status" value="7"/>
</dbReference>
<dbReference type="SUPFAM" id="SSF50985">
    <property type="entry name" value="RCC1/BLIP-II"/>
    <property type="match status" value="1"/>
</dbReference>
<name>A0A6A6M055_HEVBR</name>
<dbReference type="Pfam" id="PF25390">
    <property type="entry name" value="WD40_RLD"/>
    <property type="match status" value="1"/>
</dbReference>
<protein>
    <recommendedName>
        <fullName evidence="9">Pectate lyase domain-containing protein</fullName>
    </recommendedName>
</protein>
<feature type="repeat" description="RCC1" evidence="5">
    <location>
        <begin position="666"/>
        <end position="719"/>
    </location>
</feature>
<comment type="subcellular location">
    <subcellularLocation>
        <location evidence="6">Membrane</location>
        <topology evidence="6">Multi-pass membrane protein</topology>
    </subcellularLocation>
    <subcellularLocation>
        <location evidence="1">Secreted</location>
        <location evidence="1">Cell wall</location>
    </subcellularLocation>
</comment>
<evidence type="ECO:0000256" key="8">
    <source>
        <dbReference type="SAM" id="Phobius"/>
    </source>
</evidence>
<dbReference type="SUPFAM" id="SSF51126">
    <property type="entry name" value="Pectin lyase-like"/>
    <property type="match status" value="1"/>
</dbReference>
<feature type="compositionally biased region" description="Basic and acidic residues" evidence="7">
    <location>
        <begin position="413"/>
        <end position="432"/>
    </location>
</feature>
<feature type="transmembrane region" description="Helical" evidence="8">
    <location>
        <begin position="272"/>
        <end position="291"/>
    </location>
</feature>
<keyword evidence="6 8" id="KW-0812">Transmembrane</keyword>
<dbReference type="PRINTS" id="PR00633">
    <property type="entry name" value="RCCNDNSATION"/>
</dbReference>
<accession>A0A6A6M055</accession>
<comment type="similarity">
    <text evidence="6">Belongs to the OXA1/ALB3/YidC family.</text>
</comment>
<feature type="transmembrane region" description="Helical" evidence="8">
    <location>
        <begin position="190"/>
        <end position="213"/>
    </location>
</feature>
<evidence type="ECO:0000256" key="5">
    <source>
        <dbReference type="PROSITE-ProRule" id="PRU00235"/>
    </source>
</evidence>
<evidence type="ECO:0000256" key="4">
    <source>
        <dbReference type="ARBA" id="ARBA00023239"/>
    </source>
</evidence>
<dbReference type="InterPro" id="IPR011050">
    <property type="entry name" value="Pectin_lyase_fold/virulence"/>
</dbReference>
<evidence type="ECO:0000256" key="6">
    <source>
        <dbReference type="RuleBase" id="RU003945"/>
    </source>
</evidence>
<feature type="repeat" description="RCC1" evidence="5">
    <location>
        <begin position="776"/>
        <end position="829"/>
    </location>
</feature>
<dbReference type="PROSITE" id="PS00626">
    <property type="entry name" value="RCC1_2"/>
    <property type="match status" value="1"/>
</dbReference>
<comment type="caution">
    <text evidence="10">The sequence shown here is derived from an EMBL/GenBank/DDBJ whole genome shotgun (WGS) entry which is preliminary data.</text>
</comment>
<dbReference type="InterPro" id="IPR047196">
    <property type="entry name" value="YidC_ALB_C"/>
</dbReference>
<sequence>MSTSLSSSLPNLVFSSFPDRTRTSNLLLPRTQFSSFYTHKTFLRGSVCVARFGFKPGLFPDPDGAAEGMVKDLFSRAESVLYTIADAAVSNADTVTTTTKQNNDWLSGITNYMESVLKVLKDGLSTLHVPYAYGFAIILLTVLVKAATFPLTKKQVESAMAMRSLQPQIKAIQKRYTGDQERIQLETARLYKLAGINPFAGCLPTLATIPVWIGLYRALSNVADEGLLTEGFFWIPSLSGPTTIAARQNGSGISWLFPFVDGHPPLGWSDTLAYLVLPVLLVVSQYISVQIMQSSQSNDPNMKSSQAITKLLPLMIGYFSLSVPSGLSLYWFTNNILSTAQQVWLQKLGGAKNPVSQEDQLRIQKSVSELNTTKTKAEQVEILTPEGFTKSKAGQVETLTPERLRPGERFKQLKEQEAKRRQQREEEKRKAEQAAAKINPIANGSPENASERENGVSLADAGVLKKSADSINSSSAVGLVNSDLTGQNLNKYEKTTSTFGMEKGEISNSNASGSVEHQAYENKQKATCYFFRQPANFAPDYELSISELAALDMCQRRAIFKPMTPEERQDLKQRCGGSWKLVLRFLLAGEACCRREKSQAIAGPCHSIAVTSTGAVYSFGSNSSGQLGHGTTEEEWRPRQIRSLQGIRIIQAAAGPGRTMLISDAGQVYAFGKDSFGESEYGVQGTKLVTTPQLVESLKNVFVVQAAIGNFFTAVLSREGRVYTFSWGSDGILGHQTEPNDVEPHPLLGALENIPVVQIAAGYCYLLALACQPCGMSVYSVGCGLGGKLGHGSRTDEKYPRLIEQFRLLNVQPVVVAAGAWHAAVVGRDGRVCTWGWGRYGCLGHGNEECESVPKVVEALSHVKAVHVATGDYTTFVVSDEGDVYSFGCGESASLGHNNAAAADGQGNRHANVLSPELVTSLKEVNERVVQISLTNCVYWNAHTFALTESGKLYAFGAGDKGQLGVERMNNQTERGNPERVEIDLIAVAPRFISSSPVQDPEFVVEEVHRSINVSRRNLGFLSCGTGNPLTIAGGVTPTGRRTGRGWLIVQLGLVNMPIGGEMVRYVVTDSGDDDPVNPKPGTLRHAVIQDEPLWIIFARDMVIKLKEELIMNSFKTIDGRGASVHIAGGPCITIQYVTNIIIHGINIHDCKQGGILTCRHGYFHVVNNDYSHWEMYAIGGSADPTINSQGNRFVAPNDRFNKEVTKHEDAPESDGGVGIGGLKEICC</sequence>
<dbReference type="Pfam" id="PF02096">
    <property type="entry name" value="60KD_IMP"/>
    <property type="match status" value="1"/>
</dbReference>
<dbReference type="InterPro" id="IPR012334">
    <property type="entry name" value="Pectin_lyas_fold"/>
</dbReference>
<dbReference type="PANTHER" id="PTHR22870:SF24">
    <property type="entry name" value="REGULATOR OF CHROMOSOME CONDENSATION (RCC1) FAMILY PROTEIN"/>
    <property type="match status" value="1"/>
</dbReference>
<evidence type="ECO:0000256" key="2">
    <source>
        <dbReference type="ARBA" id="ARBA00022512"/>
    </source>
</evidence>
<keyword evidence="8" id="KW-0472">Membrane</keyword>
<keyword evidence="2" id="KW-0134">Cell wall</keyword>
<dbReference type="Proteomes" id="UP000467840">
    <property type="component" value="Chromosome 9"/>
</dbReference>
<feature type="transmembrane region" description="Helical" evidence="8">
    <location>
        <begin position="311"/>
        <end position="332"/>
    </location>
</feature>
<dbReference type="Gene3D" id="2.130.10.30">
    <property type="entry name" value="Regulator of chromosome condensation 1/beta-lactamase-inhibitor protein II"/>
    <property type="match status" value="2"/>
</dbReference>
<proteinExistence type="inferred from homology"/>
<feature type="domain" description="Pectate lyase" evidence="9">
    <location>
        <begin position="1101"/>
        <end position="1200"/>
    </location>
</feature>
<reference evidence="10 11" key="1">
    <citation type="journal article" date="2020" name="Mol. Plant">
        <title>The Chromosome-Based Rubber Tree Genome Provides New Insights into Spurge Genome Evolution and Rubber Biosynthesis.</title>
        <authorList>
            <person name="Liu J."/>
            <person name="Shi C."/>
            <person name="Shi C.C."/>
            <person name="Li W."/>
            <person name="Zhang Q.J."/>
            <person name="Zhang Y."/>
            <person name="Li K."/>
            <person name="Lu H.F."/>
            <person name="Shi C."/>
            <person name="Zhu S.T."/>
            <person name="Xiao Z.Y."/>
            <person name="Nan H."/>
            <person name="Yue Y."/>
            <person name="Zhu X.G."/>
            <person name="Wu Y."/>
            <person name="Hong X.N."/>
            <person name="Fan G.Y."/>
            <person name="Tong Y."/>
            <person name="Zhang D."/>
            <person name="Mao C.L."/>
            <person name="Liu Y.L."/>
            <person name="Hao S.J."/>
            <person name="Liu W.Q."/>
            <person name="Lv M.Q."/>
            <person name="Zhang H.B."/>
            <person name="Liu Y."/>
            <person name="Hu-Tang G.R."/>
            <person name="Wang J.P."/>
            <person name="Wang J.H."/>
            <person name="Sun Y.H."/>
            <person name="Ni S.B."/>
            <person name="Chen W.B."/>
            <person name="Zhang X.C."/>
            <person name="Jiao Y.N."/>
            <person name="Eichler E.E."/>
            <person name="Li G.H."/>
            <person name="Liu X."/>
            <person name="Gao L.Z."/>
        </authorList>
    </citation>
    <scope>NUCLEOTIDE SEQUENCE [LARGE SCALE GENOMIC DNA]</scope>
    <source>
        <strain evidence="11">cv. GT1</strain>
        <tissue evidence="10">Leaf</tissue>
    </source>
</reference>
<evidence type="ECO:0000256" key="1">
    <source>
        <dbReference type="ARBA" id="ARBA00004191"/>
    </source>
</evidence>
<dbReference type="PANTHER" id="PTHR22870">
    <property type="entry name" value="REGULATOR OF CHROMOSOME CONDENSATION"/>
    <property type="match status" value="1"/>
</dbReference>
<dbReference type="SMART" id="SM00656">
    <property type="entry name" value="Amb_all"/>
    <property type="match status" value="1"/>
</dbReference>
<keyword evidence="8" id="KW-1133">Transmembrane helix</keyword>
<keyword evidence="2" id="KW-0964">Secreted</keyword>
<dbReference type="EMBL" id="JAAGAX010000008">
    <property type="protein sequence ID" value="KAF2307100.1"/>
    <property type="molecule type" value="Genomic_DNA"/>
</dbReference>
<dbReference type="InterPro" id="IPR002022">
    <property type="entry name" value="Pec_lyase"/>
</dbReference>
<dbReference type="GO" id="GO:0016829">
    <property type="term" value="F:lyase activity"/>
    <property type="evidence" value="ECO:0007669"/>
    <property type="project" value="UniProtKB-KW"/>
</dbReference>
<feature type="transmembrane region" description="Helical" evidence="8">
    <location>
        <begin position="131"/>
        <end position="152"/>
    </location>
</feature>
<feature type="repeat" description="RCC1" evidence="5">
    <location>
        <begin position="830"/>
        <end position="881"/>
    </location>
</feature>
<keyword evidence="3" id="KW-0677">Repeat</keyword>
<keyword evidence="4" id="KW-0456">Lyase</keyword>
<gene>
    <name evidence="10" type="ORF">GH714_024812</name>
</gene>
<dbReference type="InterPro" id="IPR051210">
    <property type="entry name" value="Ub_ligase/GEF_domain"/>
</dbReference>
<evidence type="ECO:0000313" key="10">
    <source>
        <dbReference type="EMBL" id="KAF2307100.1"/>
    </source>
</evidence>
<dbReference type="Gene3D" id="2.160.20.10">
    <property type="entry name" value="Single-stranded right-handed beta-helix, Pectin lyase-like"/>
    <property type="match status" value="2"/>
</dbReference>
<organism evidence="10 11">
    <name type="scientific">Hevea brasiliensis</name>
    <name type="common">Para rubber tree</name>
    <name type="synonym">Siphonia brasiliensis</name>
    <dbReference type="NCBI Taxonomy" id="3981"/>
    <lineage>
        <taxon>Eukaryota</taxon>
        <taxon>Viridiplantae</taxon>
        <taxon>Streptophyta</taxon>
        <taxon>Embryophyta</taxon>
        <taxon>Tracheophyta</taxon>
        <taxon>Spermatophyta</taxon>
        <taxon>Magnoliopsida</taxon>
        <taxon>eudicotyledons</taxon>
        <taxon>Gunneridae</taxon>
        <taxon>Pentapetalae</taxon>
        <taxon>rosids</taxon>
        <taxon>fabids</taxon>
        <taxon>Malpighiales</taxon>
        <taxon>Euphorbiaceae</taxon>
        <taxon>Crotonoideae</taxon>
        <taxon>Micrandreae</taxon>
        <taxon>Hevea</taxon>
    </lineage>
</organism>
<feature type="repeat" description="RCC1" evidence="5">
    <location>
        <begin position="720"/>
        <end position="772"/>
    </location>
</feature>
<dbReference type="AlphaFoldDB" id="A0A6A6M055"/>
<feature type="region of interest" description="Disordered" evidence="7">
    <location>
        <begin position="413"/>
        <end position="455"/>
    </location>
</feature>
<feature type="repeat" description="RCC1" evidence="5">
    <location>
        <begin position="614"/>
        <end position="665"/>
    </location>
</feature>